<organism evidence="1 2">
    <name type="scientific">Trichinella papuae</name>
    <dbReference type="NCBI Taxonomy" id="268474"/>
    <lineage>
        <taxon>Eukaryota</taxon>
        <taxon>Metazoa</taxon>
        <taxon>Ecdysozoa</taxon>
        <taxon>Nematoda</taxon>
        <taxon>Enoplea</taxon>
        <taxon>Dorylaimia</taxon>
        <taxon>Trichinellida</taxon>
        <taxon>Trichinellidae</taxon>
        <taxon>Trichinella</taxon>
    </lineage>
</organism>
<dbReference type="Proteomes" id="UP000054843">
    <property type="component" value="Unassembled WGS sequence"/>
</dbReference>
<evidence type="ECO:0000313" key="2">
    <source>
        <dbReference type="Proteomes" id="UP000054843"/>
    </source>
</evidence>
<protein>
    <submittedName>
        <fullName evidence="1">Uncharacterized protein</fullName>
    </submittedName>
</protein>
<reference evidence="1 2" key="1">
    <citation type="submission" date="2015-01" db="EMBL/GenBank/DDBJ databases">
        <title>Evolution of Trichinella species and genotypes.</title>
        <authorList>
            <person name="Korhonen P.K."/>
            <person name="Edoardo P."/>
            <person name="Giuseppe L.R."/>
            <person name="Gasser R.B."/>
        </authorList>
    </citation>
    <scope>NUCLEOTIDE SEQUENCE [LARGE SCALE GENOMIC DNA]</scope>
    <source>
        <strain evidence="1">ISS1980</strain>
    </source>
</reference>
<keyword evidence="2" id="KW-1185">Reference proteome</keyword>
<comment type="caution">
    <text evidence="1">The sequence shown here is derived from an EMBL/GenBank/DDBJ whole genome shotgun (WGS) entry which is preliminary data.</text>
</comment>
<proteinExistence type="predicted"/>
<gene>
    <name evidence="1" type="ORF">T10_9294</name>
</gene>
<sequence>MTTNKKQKSVGDVLAMKTYYYYYYAYQHLNSLKLNIGLVNSNRYIGRPRILRRLPMDDSI</sequence>
<evidence type="ECO:0000313" key="1">
    <source>
        <dbReference type="EMBL" id="KRZ66947.1"/>
    </source>
</evidence>
<dbReference type="AlphaFoldDB" id="A0A0V1M551"/>
<accession>A0A0V1M551</accession>
<name>A0A0V1M551_9BILA</name>
<dbReference type="EMBL" id="JYDO01000217">
    <property type="protein sequence ID" value="KRZ66947.1"/>
    <property type="molecule type" value="Genomic_DNA"/>
</dbReference>